<dbReference type="EMBL" id="ABCK01000005">
    <property type="protein sequence ID" value="EDM28446.1"/>
    <property type="molecule type" value="Genomic_DNA"/>
</dbReference>
<dbReference type="PANTHER" id="PTHR43751:SF1">
    <property type="entry name" value="SULFATASE ATSG-RELATED"/>
    <property type="match status" value="1"/>
</dbReference>
<dbReference type="RefSeq" id="WP_007277886.1">
    <property type="nucleotide sequence ID" value="NZ_ABCK01000005.1"/>
</dbReference>
<feature type="domain" description="Sulfatase N-terminal" evidence="3">
    <location>
        <begin position="21"/>
        <end position="293"/>
    </location>
</feature>
<dbReference type="Gene3D" id="3.40.720.10">
    <property type="entry name" value="Alkaline Phosphatase, subunit A"/>
    <property type="match status" value="1"/>
</dbReference>
<comment type="caution">
    <text evidence="4">The sequence shown here is derived from an EMBL/GenBank/DDBJ whole genome shotgun (WGS) entry which is preliminary data.</text>
</comment>
<organism evidence="4 5">
    <name type="scientific">Lentisphaera araneosa HTCC2155</name>
    <dbReference type="NCBI Taxonomy" id="313628"/>
    <lineage>
        <taxon>Bacteria</taxon>
        <taxon>Pseudomonadati</taxon>
        <taxon>Lentisphaerota</taxon>
        <taxon>Lentisphaeria</taxon>
        <taxon>Lentisphaerales</taxon>
        <taxon>Lentisphaeraceae</taxon>
        <taxon>Lentisphaera</taxon>
    </lineage>
</organism>
<accession>A6DJ10</accession>
<dbReference type="AlphaFoldDB" id="A6DJ10"/>
<evidence type="ECO:0000313" key="4">
    <source>
        <dbReference type="EMBL" id="EDM28446.1"/>
    </source>
</evidence>
<dbReference type="InterPro" id="IPR017850">
    <property type="entry name" value="Alkaline_phosphatase_core_sf"/>
</dbReference>
<keyword evidence="2" id="KW-0732">Signal</keyword>
<feature type="chain" id="PRO_5002692281" evidence="2">
    <location>
        <begin position="18"/>
        <end position="467"/>
    </location>
</feature>
<protein>
    <submittedName>
        <fullName evidence="4">Heparan N-sulfatase</fullName>
    </submittedName>
</protein>
<evidence type="ECO:0000256" key="1">
    <source>
        <dbReference type="SAM" id="MobiDB-lite"/>
    </source>
</evidence>
<sequence>MKIFLLLLFLITGSLYASQKPNIVFILADDMNRDSWGVYGNKDCKTPNIDRIASEGLVFQNLYASVAMCAPFRQELYSGRSPWRTGTLANHSKSTADTKSLPHYLKPLGYRVALLGKSHVGPQQAYPFEKLKGNSKDNDANDQFLASSAKFIDSATSEQKPFCLFIASSDSHAPFTTGDPSQYSAEALTVPTYWIDTPVMREAMVQYYAEVSNFDSLVGRIEKLLKEKSLWENTIFMVCSEQGSQFPFSKWTCYNTGLHSGMVAHWPGAKTKQVDQLIALADIAPTLAEAANYTAQENDFDGLSFLKAIQGDKKETRPFVYGAFTNCNIIDNRERIFPIRVIRNKEFTLIYNPNHQGITSNVTLTSALEGKELKKKQNQIDIASSWVALANKNKKYQSRVHQLNKRPLYELYNRKLDPYELNNQIDNPEYKAQTEALKSALQKQLQTLGDGDPIDTEKSLVKNKKRK</sequence>
<dbReference type="InterPro" id="IPR052701">
    <property type="entry name" value="GAG_Ulvan_Degrading_Sulfatases"/>
</dbReference>
<evidence type="ECO:0000313" key="5">
    <source>
        <dbReference type="Proteomes" id="UP000004947"/>
    </source>
</evidence>
<dbReference type="eggNOG" id="COG3119">
    <property type="taxonomic scope" value="Bacteria"/>
</dbReference>
<dbReference type="STRING" id="313628.LNTAR_11036"/>
<reference evidence="4 5" key="1">
    <citation type="journal article" date="2010" name="J. Bacteriol.">
        <title>Genome sequence of Lentisphaera araneosa HTCC2155T, the type species of the order Lentisphaerales in the phylum Lentisphaerae.</title>
        <authorList>
            <person name="Thrash J.C."/>
            <person name="Cho J.C."/>
            <person name="Vergin K.L."/>
            <person name="Morris R.M."/>
            <person name="Giovannoni S.J."/>
        </authorList>
    </citation>
    <scope>NUCLEOTIDE SEQUENCE [LARGE SCALE GENOMIC DNA]</scope>
    <source>
        <strain evidence="4 5">HTCC2155</strain>
    </source>
</reference>
<dbReference type="Pfam" id="PF00884">
    <property type="entry name" value="Sulfatase"/>
    <property type="match status" value="1"/>
</dbReference>
<evidence type="ECO:0000256" key="2">
    <source>
        <dbReference type="SAM" id="SignalP"/>
    </source>
</evidence>
<name>A6DJ10_9BACT</name>
<gene>
    <name evidence="4" type="ORF">LNTAR_11036</name>
</gene>
<dbReference type="Proteomes" id="UP000004947">
    <property type="component" value="Unassembled WGS sequence"/>
</dbReference>
<evidence type="ECO:0000259" key="3">
    <source>
        <dbReference type="Pfam" id="PF00884"/>
    </source>
</evidence>
<dbReference type="SUPFAM" id="SSF53649">
    <property type="entry name" value="Alkaline phosphatase-like"/>
    <property type="match status" value="1"/>
</dbReference>
<feature type="signal peptide" evidence="2">
    <location>
        <begin position="1"/>
        <end position="17"/>
    </location>
</feature>
<keyword evidence="5" id="KW-1185">Reference proteome</keyword>
<feature type="region of interest" description="Disordered" evidence="1">
    <location>
        <begin position="446"/>
        <end position="467"/>
    </location>
</feature>
<proteinExistence type="predicted"/>
<dbReference type="PANTHER" id="PTHR43751">
    <property type="entry name" value="SULFATASE"/>
    <property type="match status" value="1"/>
</dbReference>
<dbReference type="CDD" id="cd16027">
    <property type="entry name" value="SGSH"/>
    <property type="match status" value="1"/>
</dbReference>
<dbReference type="InterPro" id="IPR000917">
    <property type="entry name" value="Sulfatase_N"/>
</dbReference>
<dbReference type="OrthoDB" id="9803751at2"/>